<feature type="repeat" description="PPR" evidence="3">
    <location>
        <begin position="373"/>
        <end position="407"/>
    </location>
</feature>
<evidence type="ECO:0000256" key="2">
    <source>
        <dbReference type="ARBA" id="ARBA00022737"/>
    </source>
</evidence>
<name>A0ABC8R686_9AQUA</name>
<reference evidence="5 6" key="1">
    <citation type="submission" date="2024-02" db="EMBL/GenBank/DDBJ databases">
        <authorList>
            <person name="Vignale AGUSTIN F."/>
            <person name="Sosa J E."/>
            <person name="Modenutti C."/>
        </authorList>
    </citation>
    <scope>NUCLEOTIDE SEQUENCE [LARGE SCALE GENOMIC DNA]</scope>
</reference>
<feature type="repeat" description="PPR" evidence="3">
    <location>
        <begin position="268"/>
        <end position="302"/>
    </location>
</feature>
<dbReference type="Proteomes" id="UP001642360">
    <property type="component" value="Unassembled WGS sequence"/>
</dbReference>
<sequence>MRPFFHSMLNSRSKPVNSASTFISQLYIHTKHKPSQPYRRIRPPKPSPEQPGQHYPKPVRRPIPFITNLKQVQDPDAALSLFHEYHQMGFKHDYPSYASLIYKLARSRNFEAVETLLHYLQIYDIRCRETLFIALIEHYGKARLPDEAINLFYKMRSFNCARTVQSFNTLLNVLIDNGRHCDAKEMFKCSSKMGFRLNSVSFNIMIKGWLEKGEWEKACQMFNEMLEREVEPTVVTYNSKIGFLCKKGEFDKAKGLFEEMVKKGKNPNAVTYALLMENLCSSGKYKEANKMMFDMEYQGCKPRLVNYGVLTSDLCKRGKIDEAKALLVEMKKRRIKADVVMYNILINYLCKEGRAAEAYKVLVEMQVKGCEPNAATYRMMVDGFCHVGDYEGGLKVLNAMLMSRHCPRLDTFCCLIVGLFKSEKMDDACFVLEEMQKRKMRFNLESWEALVTDACDKDRAASELVIELVSAH</sequence>
<dbReference type="Pfam" id="PF13041">
    <property type="entry name" value="PPR_2"/>
    <property type="match status" value="2"/>
</dbReference>
<dbReference type="Gene3D" id="1.25.40.10">
    <property type="entry name" value="Tetratricopeptide repeat domain"/>
    <property type="match status" value="3"/>
</dbReference>
<accession>A0ABC8R686</accession>
<evidence type="ECO:0000256" key="3">
    <source>
        <dbReference type="PROSITE-ProRule" id="PRU00708"/>
    </source>
</evidence>
<dbReference type="PANTHER" id="PTHR47447">
    <property type="entry name" value="OS03G0856100 PROTEIN"/>
    <property type="match status" value="1"/>
</dbReference>
<dbReference type="SUPFAM" id="SSF81901">
    <property type="entry name" value="HCP-like"/>
    <property type="match status" value="1"/>
</dbReference>
<dbReference type="EMBL" id="CAUOFW020001025">
    <property type="protein sequence ID" value="CAK9140230.1"/>
    <property type="molecule type" value="Genomic_DNA"/>
</dbReference>
<feature type="region of interest" description="Disordered" evidence="4">
    <location>
        <begin position="32"/>
        <end position="58"/>
    </location>
</feature>
<feature type="repeat" description="PPR" evidence="3">
    <location>
        <begin position="303"/>
        <end position="337"/>
    </location>
</feature>
<evidence type="ECO:0000256" key="4">
    <source>
        <dbReference type="SAM" id="MobiDB-lite"/>
    </source>
</evidence>
<comment type="similarity">
    <text evidence="1">Belongs to the PPR family. P subfamily.</text>
</comment>
<feature type="repeat" description="PPR" evidence="3">
    <location>
        <begin position="233"/>
        <end position="267"/>
    </location>
</feature>
<feature type="repeat" description="PPR" evidence="3">
    <location>
        <begin position="338"/>
        <end position="372"/>
    </location>
</feature>
<feature type="repeat" description="PPR" evidence="3">
    <location>
        <begin position="198"/>
        <end position="232"/>
    </location>
</feature>
<dbReference type="AlphaFoldDB" id="A0ABC8R686"/>
<dbReference type="Pfam" id="PF12854">
    <property type="entry name" value="PPR_1"/>
    <property type="match status" value="1"/>
</dbReference>
<evidence type="ECO:0000313" key="6">
    <source>
        <dbReference type="Proteomes" id="UP001642360"/>
    </source>
</evidence>
<evidence type="ECO:0008006" key="7">
    <source>
        <dbReference type="Google" id="ProtNLM"/>
    </source>
</evidence>
<feature type="compositionally biased region" description="Basic residues" evidence="4">
    <location>
        <begin position="32"/>
        <end position="43"/>
    </location>
</feature>
<keyword evidence="6" id="KW-1185">Reference proteome</keyword>
<dbReference type="NCBIfam" id="TIGR00756">
    <property type="entry name" value="PPR"/>
    <property type="match status" value="8"/>
</dbReference>
<protein>
    <recommendedName>
        <fullName evidence="7">Pentatricopeptide repeat-containing protein</fullName>
    </recommendedName>
</protein>
<comment type="caution">
    <text evidence="5">The sequence shown here is derived from an EMBL/GenBank/DDBJ whole genome shotgun (WGS) entry which is preliminary data.</text>
</comment>
<dbReference type="PROSITE" id="PS51375">
    <property type="entry name" value="PPR"/>
    <property type="match status" value="6"/>
</dbReference>
<dbReference type="InterPro" id="IPR011990">
    <property type="entry name" value="TPR-like_helical_dom_sf"/>
</dbReference>
<dbReference type="PANTHER" id="PTHR47447:SF28">
    <property type="entry name" value="PENTACOTRIPEPTIDE-REPEAT REGION OF PRORP DOMAIN-CONTAINING PROTEIN"/>
    <property type="match status" value="1"/>
</dbReference>
<keyword evidence="2" id="KW-0677">Repeat</keyword>
<gene>
    <name evidence="5" type="ORF">ILEXP_LOCUS7671</name>
</gene>
<dbReference type="Pfam" id="PF01535">
    <property type="entry name" value="PPR"/>
    <property type="match status" value="3"/>
</dbReference>
<proteinExistence type="inferred from homology"/>
<dbReference type="InterPro" id="IPR002885">
    <property type="entry name" value="PPR_rpt"/>
</dbReference>
<evidence type="ECO:0000256" key="1">
    <source>
        <dbReference type="ARBA" id="ARBA00007626"/>
    </source>
</evidence>
<evidence type="ECO:0000313" key="5">
    <source>
        <dbReference type="EMBL" id="CAK9140230.1"/>
    </source>
</evidence>
<organism evidence="5 6">
    <name type="scientific">Ilex paraguariensis</name>
    <name type="common">yerba mate</name>
    <dbReference type="NCBI Taxonomy" id="185542"/>
    <lineage>
        <taxon>Eukaryota</taxon>
        <taxon>Viridiplantae</taxon>
        <taxon>Streptophyta</taxon>
        <taxon>Embryophyta</taxon>
        <taxon>Tracheophyta</taxon>
        <taxon>Spermatophyta</taxon>
        <taxon>Magnoliopsida</taxon>
        <taxon>eudicotyledons</taxon>
        <taxon>Gunneridae</taxon>
        <taxon>Pentapetalae</taxon>
        <taxon>asterids</taxon>
        <taxon>campanulids</taxon>
        <taxon>Aquifoliales</taxon>
        <taxon>Aquifoliaceae</taxon>
        <taxon>Ilex</taxon>
    </lineage>
</organism>